<reference evidence="7 8" key="1">
    <citation type="submission" date="2021-03" db="EMBL/GenBank/DDBJ databases">
        <title>Genomic Encyclopedia of Type Strains, Phase IV (KMG-IV): sequencing the most valuable type-strain genomes for metagenomic binning, comparative biology and taxonomic classification.</title>
        <authorList>
            <person name="Goeker M."/>
        </authorList>
    </citation>
    <scope>NUCLEOTIDE SEQUENCE [LARGE SCALE GENOMIC DNA]</scope>
    <source>
        <strain evidence="7 8">DSM 3984</strain>
    </source>
</reference>
<evidence type="ECO:0000256" key="3">
    <source>
        <dbReference type="ARBA" id="ARBA00022475"/>
    </source>
</evidence>
<dbReference type="EMBL" id="JAGGJZ010000005">
    <property type="protein sequence ID" value="MBP1890159.1"/>
    <property type="molecule type" value="Genomic_DNA"/>
</dbReference>
<keyword evidence="6" id="KW-0472">Membrane</keyword>
<keyword evidence="5" id="KW-0777">Teichoic acid biosynthesis</keyword>
<comment type="similarity">
    <text evidence="2">Belongs to the CDP-glycerol glycerophosphotransferase family.</text>
</comment>
<sequence>MKTLERVILKYLLRIVYYFSYIFRVKKRIVFATYRNDTMNGNFKYIYDEIKSRDLDYECVFLYEKFNRGIKGIIKYFGHMMKATYYMATSEYFLIDDFYFPVYTVNKLRKNTEVVQVWHACGAFKKFGFSILDKSFGADNNYVKYIPIHTNYSHVLVSSKEVAKYYAEAFNMSEDNIDPIGIPRTDIFFNESMKKKARDNVYSKYPSLKGKNIVLYAPTFRGNSQSDAKMDISFDVEKVVNELPEDYVLALKMHPFVKDSINIKNDRIIDLSDYPAINDILIMTDLLITDYSSIVFEYSLLERPMIFYADDLDSYEHERDFYYPYESFVPGPIVKNTEELIDVLNNNSCDYDKIRDFKNKFFDYPDGLASKRFVDRIILKKDI</sequence>
<dbReference type="Gene3D" id="3.40.50.11820">
    <property type="match status" value="1"/>
</dbReference>
<dbReference type="RefSeq" id="WP_209797088.1">
    <property type="nucleotide sequence ID" value="NZ_JAGGJZ010000005.1"/>
</dbReference>
<keyword evidence="8" id="KW-1185">Reference proteome</keyword>
<proteinExistence type="inferred from homology"/>
<evidence type="ECO:0000256" key="4">
    <source>
        <dbReference type="ARBA" id="ARBA00022679"/>
    </source>
</evidence>
<dbReference type="InterPro" id="IPR007554">
    <property type="entry name" value="Glycerophosphate_synth"/>
</dbReference>
<name>A0ABS4F1Q1_9CLOT</name>
<evidence type="ECO:0000313" key="7">
    <source>
        <dbReference type="EMBL" id="MBP1890159.1"/>
    </source>
</evidence>
<dbReference type="InterPro" id="IPR051612">
    <property type="entry name" value="Teichoic_Acid_Biosynth"/>
</dbReference>
<dbReference type="Gene3D" id="3.40.50.12580">
    <property type="match status" value="1"/>
</dbReference>
<keyword evidence="3" id="KW-1003">Cell membrane</keyword>
<evidence type="ECO:0000256" key="5">
    <source>
        <dbReference type="ARBA" id="ARBA00022944"/>
    </source>
</evidence>
<organism evidence="7 8">
    <name type="scientific">Clostridium moniliforme</name>
    <dbReference type="NCBI Taxonomy" id="39489"/>
    <lineage>
        <taxon>Bacteria</taxon>
        <taxon>Bacillati</taxon>
        <taxon>Bacillota</taxon>
        <taxon>Clostridia</taxon>
        <taxon>Eubacteriales</taxon>
        <taxon>Clostridiaceae</taxon>
        <taxon>Clostridium</taxon>
    </lineage>
</organism>
<protein>
    <submittedName>
        <fullName evidence="7">CDP-ribitol ribitolphosphotransferase</fullName>
        <ecNumber evidence="7">2.7.8.14</ecNumber>
    </submittedName>
</protein>
<dbReference type="EC" id="2.7.8.14" evidence="7"/>
<dbReference type="Proteomes" id="UP000783390">
    <property type="component" value="Unassembled WGS sequence"/>
</dbReference>
<evidence type="ECO:0000256" key="1">
    <source>
        <dbReference type="ARBA" id="ARBA00004202"/>
    </source>
</evidence>
<evidence type="ECO:0000256" key="2">
    <source>
        <dbReference type="ARBA" id="ARBA00010488"/>
    </source>
</evidence>
<evidence type="ECO:0000313" key="8">
    <source>
        <dbReference type="Proteomes" id="UP000783390"/>
    </source>
</evidence>
<dbReference type="InterPro" id="IPR043149">
    <property type="entry name" value="TagF_N"/>
</dbReference>
<keyword evidence="4 7" id="KW-0808">Transferase</keyword>
<evidence type="ECO:0000256" key="6">
    <source>
        <dbReference type="ARBA" id="ARBA00023136"/>
    </source>
</evidence>
<accession>A0ABS4F1Q1</accession>
<gene>
    <name evidence="7" type="ORF">J2Z53_001749</name>
</gene>
<dbReference type="InterPro" id="IPR043148">
    <property type="entry name" value="TagF_C"/>
</dbReference>
<dbReference type="Pfam" id="PF04464">
    <property type="entry name" value="Glyphos_transf"/>
    <property type="match status" value="1"/>
</dbReference>
<dbReference type="PANTHER" id="PTHR37316:SF2">
    <property type="entry name" value="TEICHOIC ACID RIBITOL-PHOSPHATE POLYMERASE TARK"/>
    <property type="match status" value="1"/>
</dbReference>
<dbReference type="GO" id="GO:0047356">
    <property type="term" value="F:CDP-ribitol ribitolphosphotransferase activity"/>
    <property type="evidence" value="ECO:0007669"/>
    <property type="project" value="UniProtKB-EC"/>
</dbReference>
<comment type="subcellular location">
    <subcellularLocation>
        <location evidence="1">Cell membrane</location>
        <topology evidence="1">Peripheral membrane protein</topology>
    </subcellularLocation>
</comment>
<comment type="caution">
    <text evidence="7">The sequence shown here is derived from an EMBL/GenBank/DDBJ whole genome shotgun (WGS) entry which is preliminary data.</text>
</comment>
<dbReference type="SUPFAM" id="SSF53756">
    <property type="entry name" value="UDP-Glycosyltransferase/glycogen phosphorylase"/>
    <property type="match status" value="1"/>
</dbReference>
<dbReference type="PANTHER" id="PTHR37316">
    <property type="entry name" value="TEICHOIC ACID GLYCEROL-PHOSPHATE PRIMASE"/>
    <property type="match status" value="1"/>
</dbReference>